<dbReference type="AlphaFoldDB" id="A0A6U9Y1V7"/>
<feature type="transmembrane region" description="Helical" evidence="1">
    <location>
        <begin position="235"/>
        <end position="255"/>
    </location>
</feature>
<feature type="transmembrane region" description="Helical" evidence="1">
    <location>
        <begin position="176"/>
        <end position="195"/>
    </location>
</feature>
<proteinExistence type="predicted"/>
<accession>A0A6U9Y1V7</accession>
<feature type="transmembrane region" description="Helical" evidence="1">
    <location>
        <begin position="95"/>
        <end position="122"/>
    </location>
</feature>
<gene>
    <name evidence="2" type="ORF">PAUS00366_LOCUS7439</name>
</gene>
<feature type="transmembrane region" description="Helical" evidence="1">
    <location>
        <begin position="143"/>
        <end position="164"/>
    </location>
</feature>
<feature type="transmembrane region" description="Helical" evidence="1">
    <location>
        <begin position="30"/>
        <end position="58"/>
    </location>
</feature>
<protein>
    <submittedName>
        <fullName evidence="2">Uncharacterized protein</fullName>
    </submittedName>
</protein>
<sequence>MPLDAITPTLPVVNFMMMGVDAALGSHDRALLFLISHCGFFMFNFLNVGCLVLVQGFVLGRLRANKLSKLALAACFTQMTSCLCSIHRSNLNDEFGFFGHVSTGLGLMAYLPFNVATLHLLMNHKVDSHLDGFGFGLKMKYRHAGIFFFLAAGVGCFLIGYIDWEKSDFNYFRKFIAYSTVYQVLAMTIALYNFWKRKINLDESVISRGSMINVFVLCIALDILALGLARSGRPVLQYPATGLTFTVLCIITSFVGEMDFMKPSSATHCLPIAVAEDCRVAISESDDGCSIAVELTNAVHVREPHNNAIPVAHAHAVGVGFKPSIALEEQNPFPAVMTAYGSTDEINEEKTPILVHGIPSKDWLN</sequence>
<dbReference type="EMBL" id="HBIX01009811">
    <property type="protein sequence ID" value="CAE0714687.1"/>
    <property type="molecule type" value="Transcribed_RNA"/>
</dbReference>
<evidence type="ECO:0000256" key="1">
    <source>
        <dbReference type="SAM" id="Phobius"/>
    </source>
</evidence>
<evidence type="ECO:0000313" key="2">
    <source>
        <dbReference type="EMBL" id="CAE0714687.1"/>
    </source>
</evidence>
<name>A0A6U9Y1V7_9STRA</name>
<organism evidence="2">
    <name type="scientific">Pseudo-nitzschia australis</name>
    <dbReference type="NCBI Taxonomy" id="44445"/>
    <lineage>
        <taxon>Eukaryota</taxon>
        <taxon>Sar</taxon>
        <taxon>Stramenopiles</taxon>
        <taxon>Ochrophyta</taxon>
        <taxon>Bacillariophyta</taxon>
        <taxon>Bacillariophyceae</taxon>
        <taxon>Bacillariophycidae</taxon>
        <taxon>Bacillariales</taxon>
        <taxon>Bacillariaceae</taxon>
        <taxon>Pseudo-nitzschia</taxon>
    </lineage>
</organism>
<keyword evidence="1" id="KW-0472">Membrane</keyword>
<reference evidence="2" key="1">
    <citation type="submission" date="2021-01" db="EMBL/GenBank/DDBJ databases">
        <authorList>
            <person name="Corre E."/>
            <person name="Pelletier E."/>
            <person name="Niang G."/>
            <person name="Scheremetjew M."/>
            <person name="Finn R."/>
            <person name="Kale V."/>
            <person name="Holt S."/>
            <person name="Cochrane G."/>
            <person name="Meng A."/>
            <person name="Brown T."/>
            <person name="Cohen L."/>
        </authorList>
    </citation>
    <scope>NUCLEOTIDE SEQUENCE</scope>
    <source>
        <strain evidence="2">10249 10 AB</strain>
    </source>
</reference>
<keyword evidence="1" id="KW-1133">Transmembrane helix</keyword>
<feature type="transmembrane region" description="Helical" evidence="1">
    <location>
        <begin position="211"/>
        <end position="229"/>
    </location>
</feature>
<keyword evidence="1" id="KW-0812">Transmembrane</keyword>